<dbReference type="InterPro" id="IPR024956">
    <property type="entry name" value="tRNAHis_GuaTrfase_cat"/>
</dbReference>
<gene>
    <name evidence="2" type="ORF">PROFUN_09253</name>
</gene>
<dbReference type="GO" id="GO:0000287">
    <property type="term" value="F:magnesium ion binding"/>
    <property type="evidence" value="ECO:0007669"/>
    <property type="project" value="InterPro"/>
</dbReference>
<dbReference type="Gene3D" id="3.30.70.3000">
    <property type="match status" value="1"/>
</dbReference>
<reference evidence="2 3" key="1">
    <citation type="journal article" date="2018" name="Genome Biol. Evol.">
        <title>Multiple Roots of Fruiting Body Formation in Amoebozoa.</title>
        <authorList>
            <person name="Hillmann F."/>
            <person name="Forbes G."/>
            <person name="Novohradska S."/>
            <person name="Ferling I."/>
            <person name="Riege K."/>
            <person name="Groth M."/>
            <person name="Westermann M."/>
            <person name="Marz M."/>
            <person name="Spaller T."/>
            <person name="Winckler T."/>
            <person name="Schaap P."/>
            <person name="Glockner G."/>
        </authorList>
    </citation>
    <scope>NUCLEOTIDE SEQUENCE [LARGE SCALE GENOMIC DNA]</scope>
    <source>
        <strain evidence="2 3">Jena</strain>
    </source>
</reference>
<name>A0A2P6NKT4_9EUKA</name>
<dbReference type="GO" id="GO:0008193">
    <property type="term" value="F:tRNA guanylyltransferase activity"/>
    <property type="evidence" value="ECO:0007669"/>
    <property type="project" value="InterPro"/>
</dbReference>
<dbReference type="Proteomes" id="UP000241769">
    <property type="component" value="Unassembled WGS sequence"/>
</dbReference>
<dbReference type="AlphaFoldDB" id="A0A2P6NKT4"/>
<dbReference type="GO" id="GO:0006400">
    <property type="term" value="P:tRNA modification"/>
    <property type="evidence" value="ECO:0007669"/>
    <property type="project" value="InterPro"/>
</dbReference>
<evidence type="ECO:0000313" key="3">
    <source>
        <dbReference type="Proteomes" id="UP000241769"/>
    </source>
</evidence>
<comment type="caution">
    <text evidence="2">The sequence shown here is derived from an EMBL/GenBank/DDBJ whole genome shotgun (WGS) entry which is preliminary data.</text>
</comment>
<sequence>MMKILIIVIITVTKGNVSLRRNITQEYGRREDWEPVSEFMKGCESRFEQRLSEAEPYMLRLDGHRFSKFVKNFDKPYDRRIHYAMVHTTADLLSHFQATTAYTESDEISLIFPAFTSSDPSSLIELDPKKSNILPSTIPYKGRTSKLMTLASGFCSVRFNHHLCSIIGNDSKLHEHVHANEAFFDCRIFQLPTNMDCVTNVKWRMSDSMRNSIARTAQAHFNQKILLNLSGKKMIELLKTKKNIEWSDGPEWFKAGVLIKKKLVLKKGMNPKTKEEVDVNRTVLSCIPASILADVNIEAATQMFFLKVHHTVGMNEGTDPPNKWFKAGVLVKKKLVLKKGMNPKTKEEVDVNRTVLSCIPASILADVNIEAATQMFFLKSLEASSPFYQTAEELLKGGPFFEKAEQKLDPAWLTKF</sequence>
<dbReference type="OrthoDB" id="5959761at2759"/>
<proteinExistence type="predicted"/>
<evidence type="ECO:0000313" key="2">
    <source>
        <dbReference type="EMBL" id="PRP84580.1"/>
    </source>
</evidence>
<protein>
    <recommendedName>
        <fullName evidence="1">tRNAHis guanylyltransferase catalytic domain-containing protein</fullName>
    </recommendedName>
</protein>
<dbReference type="InParanoid" id="A0A2P6NKT4"/>
<dbReference type="PANTHER" id="PTHR12729">
    <property type="entry name" value="TRNA(HIS) GUANYLYLTRANSFERASE-RELATED"/>
    <property type="match status" value="1"/>
</dbReference>
<dbReference type="FunCoup" id="A0A2P6NKT4">
    <property type="interactions" value="2"/>
</dbReference>
<dbReference type="Pfam" id="PF04446">
    <property type="entry name" value="Thg1"/>
    <property type="match status" value="1"/>
</dbReference>
<feature type="domain" description="tRNAHis guanylyltransferase catalytic" evidence="1">
    <location>
        <begin position="38"/>
        <end position="192"/>
    </location>
</feature>
<organism evidence="2 3">
    <name type="scientific">Planoprotostelium fungivorum</name>
    <dbReference type="NCBI Taxonomy" id="1890364"/>
    <lineage>
        <taxon>Eukaryota</taxon>
        <taxon>Amoebozoa</taxon>
        <taxon>Evosea</taxon>
        <taxon>Variosea</taxon>
        <taxon>Cavosteliida</taxon>
        <taxon>Cavosteliaceae</taxon>
        <taxon>Planoprotostelium</taxon>
    </lineage>
</organism>
<dbReference type="InterPro" id="IPR007537">
    <property type="entry name" value="tRNAHis_GuaTrfase_Thg1"/>
</dbReference>
<evidence type="ECO:0000259" key="1">
    <source>
        <dbReference type="Pfam" id="PF04446"/>
    </source>
</evidence>
<keyword evidence="3" id="KW-1185">Reference proteome</keyword>
<dbReference type="PANTHER" id="PTHR12729:SF1">
    <property type="entry name" value="TRNAHIS GUANYLYLTRANSFERASE CATALYTIC DOMAIN-CONTAINING PROTEIN"/>
    <property type="match status" value="1"/>
</dbReference>
<dbReference type="EMBL" id="MDYQ01000060">
    <property type="protein sequence ID" value="PRP84580.1"/>
    <property type="molecule type" value="Genomic_DNA"/>
</dbReference>
<accession>A0A2P6NKT4</accession>
<dbReference type="InterPro" id="IPR038469">
    <property type="entry name" value="tRNAHis_GuaTrfase_Thg1_sf"/>
</dbReference>